<gene>
    <name evidence="1" type="ORF">PMG71_04680</name>
</gene>
<dbReference type="PANTHER" id="PTHR39550:SF1">
    <property type="entry name" value="SLL0658 PROTEIN"/>
    <property type="match status" value="1"/>
</dbReference>
<accession>A0ABT7AP97</accession>
<dbReference type="Proteomes" id="UP001235303">
    <property type="component" value="Unassembled WGS sequence"/>
</dbReference>
<dbReference type="RefSeq" id="WP_283752476.1">
    <property type="nucleotide sequence ID" value="NZ_JAQOSP010000032.1"/>
</dbReference>
<dbReference type="InterPro" id="IPR021799">
    <property type="entry name" value="PIN-like_prokaryotic"/>
</dbReference>
<evidence type="ECO:0000313" key="2">
    <source>
        <dbReference type="Proteomes" id="UP001235303"/>
    </source>
</evidence>
<organism evidence="1 2">
    <name type="scientific">Roseofilum acuticapitatum BLCC-M154</name>
    <dbReference type="NCBI Taxonomy" id="3022444"/>
    <lineage>
        <taxon>Bacteria</taxon>
        <taxon>Bacillati</taxon>
        <taxon>Cyanobacteriota</taxon>
        <taxon>Cyanophyceae</taxon>
        <taxon>Desertifilales</taxon>
        <taxon>Desertifilaceae</taxon>
        <taxon>Roseofilum</taxon>
        <taxon>Roseofilum acuticapitatum</taxon>
    </lineage>
</organism>
<dbReference type="Pfam" id="PF11848">
    <property type="entry name" value="DUF3368"/>
    <property type="match status" value="1"/>
</dbReference>
<comment type="caution">
    <text evidence="1">The sequence shown here is derived from an EMBL/GenBank/DDBJ whole genome shotgun (WGS) entry which is preliminary data.</text>
</comment>
<name>A0ABT7AP97_9CYAN</name>
<dbReference type="EMBL" id="JAQOSP010000032">
    <property type="protein sequence ID" value="MDJ1168715.1"/>
    <property type="molecule type" value="Genomic_DNA"/>
</dbReference>
<keyword evidence="2" id="KW-1185">Reference proteome</keyword>
<proteinExistence type="predicted"/>
<reference evidence="1 2" key="1">
    <citation type="submission" date="2023-01" db="EMBL/GenBank/DDBJ databases">
        <title>Novel diversity within Roseofilum (Cyanobacteria; Desertifilaceae) from marine benthic mats with descriptions of four novel species.</title>
        <authorList>
            <person name="Wang Y."/>
            <person name="Berthold D.E."/>
            <person name="Hu J."/>
            <person name="Lefler F.W."/>
            <person name="Laughinghouse H.D. IV."/>
        </authorList>
    </citation>
    <scope>NUCLEOTIDE SEQUENCE [LARGE SCALE GENOMIC DNA]</scope>
    <source>
        <strain evidence="1 2">BLCC-M154</strain>
    </source>
</reference>
<protein>
    <submittedName>
        <fullName evidence="1">DUF3368 domain-containing protein</fullName>
    </submittedName>
</protein>
<sequence>MVKSPAIDTSPLIFLSKASLIDLLQAFSSEIVVPQAVIIEVTAYGEEDITVKTLKETDWLIAQNVGLIPEIIQKSDLGLGESEVLTWGYNYPGTEVILDDLAARRCADTLGIPTRGTLGLVLRAKQRGHISEARPILEQLRQSGMYLSDRILEQALSRVGE</sequence>
<dbReference type="PANTHER" id="PTHR39550">
    <property type="entry name" value="SLL0658 PROTEIN"/>
    <property type="match status" value="1"/>
</dbReference>
<evidence type="ECO:0000313" key="1">
    <source>
        <dbReference type="EMBL" id="MDJ1168715.1"/>
    </source>
</evidence>